<dbReference type="AlphaFoldDB" id="A0A1J9P9K7"/>
<evidence type="ECO:0000313" key="1">
    <source>
        <dbReference type="EMBL" id="OJD12618.1"/>
    </source>
</evidence>
<keyword evidence="2" id="KW-1185">Reference proteome</keyword>
<name>A0A1J9P9K7_9EURO</name>
<accession>A0A1J9P9K7</accession>
<comment type="caution">
    <text evidence="1">The sequence shown here is derived from an EMBL/GenBank/DDBJ whole genome shotgun (WGS) entry which is preliminary data.</text>
</comment>
<proteinExistence type="predicted"/>
<reference evidence="1 2" key="1">
    <citation type="submission" date="2015-07" db="EMBL/GenBank/DDBJ databases">
        <title>Emmonsia species relationships and genome sequence.</title>
        <authorList>
            <consortium name="The Broad Institute Genomics Platform"/>
            <person name="Cuomo C.A."/>
            <person name="Munoz J.F."/>
            <person name="Imamovic A."/>
            <person name="Priest M.E."/>
            <person name="Young S."/>
            <person name="Clay O.K."/>
            <person name="McEwen J.G."/>
        </authorList>
    </citation>
    <scope>NUCLEOTIDE SEQUENCE [LARGE SCALE GENOMIC DNA]</scope>
    <source>
        <strain evidence="1 2">UAMH 9510</strain>
    </source>
</reference>
<evidence type="ECO:0000313" key="2">
    <source>
        <dbReference type="Proteomes" id="UP000182235"/>
    </source>
</evidence>
<sequence>MALVDKYCNDQEAPDSLIKQAKIAGTELHKSHKNPTDPLKVISVQLLDQEREKGSNRESA</sequence>
<organism evidence="1 2">
    <name type="scientific">Emergomyces pasteurianus Ep9510</name>
    <dbReference type="NCBI Taxonomy" id="1447872"/>
    <lineage>
        <taxon>Eukaryota</taxon>
        <taxon>Fungi</taxon>
        <taxon>Dikarya</taxon>
        <taxon>Ascomycota</taxon>
        <taxon>Pezizomycotina</taxon>
        <taxon>Eurotiomycetes</taxon>
        <taxon>Eurotiomycetidae</taxon>
        <taxon>Onygenales</taxon>
        <taxon>Ajellomycetaceae</taxon>
        <taxon>Emergomyces</taxon>
    </lineage>
</organism>
<dbReference type="VEuPathDB" id="FungiDB:AJ78_06823"/>
<gene>
    <name evidence="1" type="ORF">AJ78_06823</name>
</gene>
<protein>
    <submittedName>
        <fullName evidence="1">Uncharacterized protein</fullName>
    </submittedName>
</protein>
<dbReference type="Proteomes" id="UP000182235">
    <property type="component" value="Unassembled WGS sequence"/>
</dbReference>
<dbReference type="EMBL" id="LGRN01000383">
    <property type="protein sequence ID" value="OJD12618.1"/>
    <property type="molecule type" value="Genomic_DNA"/>
</dbReference>